<evidence type="ECO:0000313" key="3">
    <source>
        <dbReference type="Proteomes" id="UP000008281"/>
    </source>
</evidence>
<sequence length="313" mass="36753">MSSPFPLLRLPRLVLFDVFKSLSIGEKIKLSICSKKIYTQFNNARLYSQKVIVALDMHYQNIKVYSEDYKDRFEISIRFIIGMSNDPDVQQYQIEGRTVLVTFYLERITTFWKDYQEGFLSVIPYLLMIFRGKIQTNTYYHSYQSIISELLDLQLEFRKLVIEFKGLKHQNLRFNQIFNKLELVEFLSISSIPGPGFRPVFTSWPQKIIIRSSDWFTLKSLLTCTCNTITLTGSHLGNEDLDEIIKKWKAGGFPNLERLEIDKLRFTNNGEHILGVNWRRELDRKVIQTEDGSKKATIRISDRSIEMSITPFE</sequence>
<accession>E3N3L0</accession>
<dbReference type="HOGENOM" id="CLU_028840_6_0_1"/>
<dbReference type="PROSITE" id="PS50181">
    <property type="entry name" value="FBOX"/>
    <property type="match status" value="1"/>
</dbReference>
<proteinExistence type="predicted"/>
<evidence type="ECO:0000313" key="2">
    <source>
        <dbReference type="EMBL" id="EFO85065.1"/>
    </source>
</evidence>
<dbReference type="PANTHER" id="PTHR21503:SF52">
    <property type="entry name" value="F-BOX DOMAIN-CONTAINING PROTEIN"/>
    <property type="match status" value="1"/>
</dbReference>
<dbReference type="Proteomes" id="UP000008281">
    <property type="component" value="Unassembled WGS sequence"/>
</dbReference>
<dbReference type="InParanoid" id="E3N3L0"/>
<gene>
    <name evidence="2" type="ORF">CRE_22057</name>
</gene>
<reference evidence="2" key="1">
    <citation type="submission" date="2007-07" db="EMBL/GenBank/DDBJ databases">
        <title>PCAP assembly of the Caenorhabditis remanei genome.</title>
        <authorList>
            <consortium name="The Caenorhabditis remanei Sequencing Consortium"/>
            <person name="Wilson R.K."/>
        </authorList>
    </citation>
    <scope>NUCLEOTIDE SEQUENCE [LARGE SCALE GENOMIC DNA]</scope>
    <source>
        <strain evidence="2">PB4641</strain>
    </source>
</reference>
<dbReference type="Pfam" id="PF07735">
    <property type="entry name" value="FBA_2"/>
    <property type="match status" value="1"/>
</dbReference>
<feature type="domain" description="F-box" evidence="1">
    <location>
        <begin position="4"/>
        <end position="50"/>
    </location>
</feature>
<organism evidence="3">
    <name type="scientific">Caenorhabditis remanei</name>
    <name type="common">Caenorhabditis vulgaris</name>
    <dbReference type="NCBI Taxonomy" id="31234"/>
    <lineage>
        <taxon>Eukaryota</taxon>
        <taxon>Metazoa</taxon>
        <taxon>Ecdysozoa</taxon>
        <taxon>Nematoda</taxon>
        <taxon>Chromadorea</taxon>
        <taxon>Rhabditida</taxon>
        <taxon>Rhabditina</taxon>
        <taxon>Rhabditomorpha</taxon>
        <taxon>Rhabditoidea</taxon>
        <taxon>Rhabditidae</taxon>
        <taxon>Peloderinae</taxon>
        <taxon>Caenorhabditis</taxon>
    </lineage>
</organism>
<dbReference type="InterPro" id="IPR012885">
    <property type="entry name" value="F-box_Sdz-33"/>
</dbReference>
<dbReference type="PANTHER" id="PTHR21503">
    <property type="entry name" value="F-BOX-CONTAINING HYPOTHETICAL PROTEIN C.ELEGANS"/>
    <property type="match status" value="1"/>
</dbReference>
<dbReference type="Pfam" id="PF00646">
    <property type="entry name" value="F-box"/>
    <property type="match status" value="1"/>
</dbReference>
<dbReference type="EMBL" id="DS268519">
    <property type="protein sequence ID" value="EFO85065.1"/>
    <property type="molecule type" value="Genomic_DNA"/>
</dbReference>
<evidence type="ECO:0000259" key="1">
    <source>
        <dbReference type="PROSITE" id="PS50181"/>
    </source>
</evidence>
<dbReference type="STRING" id="31234.E3N3L0"/>
<dbReference type="InterPro" id="IPR001810">
    <property type="entry name" value="F-box_dom"/>
</dbReference>
<dbReference type="AlphaFoldDB" id="E3N3L0"/>
<name>E3N3L0_CAERE</name>
<dbReference type="eggNOG" id="ENOG502RT6G">
    <property type="taxonomic scope" value="Eukaryota"/>
</dbReference>
<protein>
    <recommendedName>
        <fullName evidence="1">F-box domain-containing protein</fullName>
    </recommendedName>
</protein>
<keyword evidence="3" id="KW-1185">Reference proteome</keyword>